<keyword evidence="3" id="KW-1185">Reference proteome</keyword>
<sequence>MKLFAHRGVSAHLPENTMAAFARAVELGVAGIELDVQLSGDNVPVVIHDDSVDRTTNGTGATDEFTAHQLGLLDAGSGEGVPTLAQVLGLAAGKLRVNIELKDGQAVGPVAAVVADIPGLDWFASSADWNALAQMVRQVPGAKVYPLCVGTFDKFRAVLSDGVDGEDFASRDLQAAVDFAVRHGGEGVSVWEAGLDAADVAAIHDAGLQAWVWTVNDSTRAAELLALGVDGICTDDPELLRGASGAGRAGIPDGALAGVGG</sequence>
<feature type="domain" description="GP-PDE" evidence="1">
    <location>
        <begin position="1"/>
        <end position="244"/>
    </location>
</feature>
<dbReference type="EC" id="3.1.4.46" evidence="2"/>
<dbReference type="GO" id="GO:0008889">
    <property type="term" value="F:glycerophosphodiester phosphodiesterase activity"/>
    <property type="evidence" value="ECO:0007669"/>
    <property type="project" value="UniProtKB-EC"/>
</dbReference>
<dbReference type="PANTHER" id="PTHR46211:SF14">
    <property type="entry name" value="GLYCEROPHOSPHODIESTER PHOSPHODIESTERASE"/>
    <property type="match status" value="1"/>
</dbReference>
<dbReference type="Gene3D" id="3.20.20.190">
    <property type="entry name" value="Phosphatidylinositol (PI) phosphodiesterase"/>
    <property type="match status" value="1"/>
</dbReference>
<dbReference type="RefSeq" id="WP_209680531.1">
    <property type="nucleotide sequence ID" value="NZ_JAGIOI010000001.1"/>
</dbReference>
<evidence type="ECO:0000313" key="3">
    <source>
        <dbReference type="Proteomes" id="UP000711614"/>
    </source>
</evidence>
<accession>A0ABS4YXP2</accession>
<dbReference type="PANTHER" id="PTHR46211">
    <property type="entry name" value="GLYCEROPHOSPHORYL DIESTER PHOSPHODIESTERASE"/>
    <property type="match status" value="1"/>
</dbReference>
<dbReference type="InterPro" id="IPR017946">
    <property type="entry name" value="PLC-like_Pdiesterase_TIM-brl"/>
</dbReference>
<proteinExistence type="predicted"/>
<dbReference type="SUPFAM" id="SSF51695">
    <property type="entry name" value="PLC-like phosphodiesterases"/>
    <property type="match status" value="1"/>
</dbReference>
<name>A0ABS4YXP2_9MICC</name>
<evidence type="ECO:0000313" key="2">
    <source>
        <dbReference type="EMBL" id="MBP2413340.1"/>
    </source>
</evidence>
<dbReference type="Pfam" id="PF03009">
    <property type="entry name" value="GDPD"/>
    <property type="match status" value="1"/>
</dbReference>
<dbReference type="EMBL" id="JAGIOI010000001">
    <property type="protein sequence ID" value="MBP2413340.1"/>
    <property type="molecule type" value="Genomic_DNA"/>
</dbReference>
<keyword evidence="2" id="KW-0378">Hydrolase</keyword>
<comment type="caution">
    <text evidence="2">The sequence shown here is derived from an EMBL/GenBank/DDBJ whole genome shotgun (WGS) entry which is preliminary data.</text>
</comment>
<protein>
    <submittedName>
        <fullName evidence="2">Glycerophosphoryl diester phosphodiesterase</fullName>
        <ecNumber evidence="2">3.1.4.46</ecNumber>
    </submittedName>
</protein>
<dbReference type="PROSITE" id="PS51704">
    <property type="entry name" value="GP_PDE"/>
    <property type="match status" value="1"/>
</dbReference>
<dbReference type="Proteomes" id="UP000711614">
    <property type="component" value="Unassembled WGS sequence"/>
</dbReference>
<reference evidence="2 3" key="1">
    <citation type="submission" date="2021-03" db="EMBL/GenBank/DDBJ databases">
        <title>Sequencing the genomes of 1000 actinobacteria strains.</title>
        <authorList>
            <person name="Klenk H.-P."/>
        </authorList>
    </citation>
    <scope>NUCLEOTIDE SEQUENCE [LARGE SCALE GENOMIC DNA]</scope>
    <source>
        <strain evidence="2 3">DSM 16005</strain>
    </source>
</reference>
<evidence type="ECO:0000259" key="1">
    <source>
        <dbReference type="PROSITE" id="PS51704"/>
    </source>
</evidence>
<gene>
    <name evidence="2" type="ORF">JOF48_002139</name>
</gene>
<dbReference type="InterPro" id="IPR030395">
    <property type="entry name" value="GP_PDE_dom"/>
</dbReference>
<organism evidence="2 3">
    <name type="scientific">Arthrobacter stackebrandtii</name>
    <dbReference type="NCBI Taxonomy" id="272161"/>
    <lineage>
        <taxon>Bacteria</taxon>
        <taxon>Bacillati</taxon>
        <taxon>Actinomycetota</taxon>
        <taxon>Actinomycetes</taxon>
        <taxon>Micrococcales</taxon>
        <taxon>Micrococcaceae</taxon>
        <taxon>Arthrobacter</taxon>
    </lineage>
</organism>